<organism evidence="2 3">
    <name type="scientific">Mycobacterium phage Findley</name>
    <dbReference type="NCBI Taxonomy" id="2015882"/>
    <lineage>
        <taxon>Viruses</taxon>
        <taxon>Duplodnaviria</taxon>
        <taxon>Heunggongvirae</taxon>
        <taxon>Uroviricota</taxon>
        <taxon>Caudoviricetes</taxon>
        <taxon>Weiservirinae</taxon>
        <taxon>Timquatrovirus</taxon>
        <taxon>Timquatrovirus findley</taxon>
    </lineage>
</organism>
<keyword evidence="1" id="KW-0812">Transmembrane</keyword>
<dbReference type="EMBL" id="MF140411">
    <property type="protein sequence ID" value="ASR86785.1"/>
    <property type="molecule type" value="Genomic_DNA"/>
</dbReference>
<feature type="transmembrane region" description="Helical" evidence="1">
    <location>
        <begin position="6"/>
        <end position="23"/>
    </location>
</feature>
<feature type="transmembrane region" description="Helical" evidence="1">
    <location>
        <begin position="75"/>
        <end position="94"/>
    </location>
</feature>
<name>A0A222ZQU3_9CAUD</name>
<dbReference type="GeneID" id="60322560"/>
<feature type="transmembrane region" description="Helical" evidence="1">
    <location>
        <begin position="106"/>
        <end position="127"/>
    </location>
</feature>
<evidence type="ECO:0000313" key="2">
    <source>
        <dbReference type="EMBL" id="ASR86785.1"/>
    </source>
</evidence>
<keyword evidence="3" id="KW-1185">Reference proteome</keyword>
<feature type="transmembrane region" description="Helical" evidence="1">
    <location>
        <begin position="147"/>
        <end position="173"/>
    </location>
</feature>
<feature type="transmembrane region" description="Helical" evidence="1">
    <location>
        <begin position="185"/>
        <end position="202"/>
    </location>
</feature>
<gene>
    <name evidence="2" type="primary">45</name>
    <name evidence="2" type="ORF">SEA_FINDLEY_45</name>
</gene>
<proteinExistence type="predicted"/>
<sequence length="282" mass="31185">MPLDDVFTACRIGIIALVSWVVWERRHTWRLRWESGITLQLVLQAAGLALCAPGLTLVSGRALHSLTGQHHLDDFLGHVCYLLAAAVIAANMVARVADDDDEANLIVRKTITPLLSLAVPLMLAAHIKSGAPLDEYLDMTAVPPDWWLRLYWIVYCAATAALLLLGIWALGIIADDKSQRQMARVWRCGLWCGVCAAAATLVNGLSDWSFGERLWLGAYLLAGIVAVLAVRSWRRRMRPYRGLLTATRTTQRELRADTVEAHRLRVGTLAKAPQRHDGHTAS</sequence>
<evidence type="ECO:0000313" key="3">
    <source>
        <dbReference type="Proteomes" id="UP000221743"/>
    </source>
</evidence>
<keyword evidence="1" id="KW-1133">Transmembrane helix</keyword>
<keyword evidence="1" id="KW-0472">Membrane</keyword>
<protein>
    <submittedName>
        <fullName evidence="2">Uncharacterized protein</fullName>
    </submittedName>
</protein>
<feature type="transmembrane region" description="Helical" evidence="1">
    <location>
        <begin position="35"/>
        <end position="55"/>
    </location>
</feature>
<dbReference type="Proteomes" id="UP000221743">
    <property type="component" value="Segment"/>
</dbReference>
<feature type="transmembrane region" description="Helical" evidence="1">
    <location>
        <begin position="214"/>
        <end position="233"/>
    </location>
</feature>
<dbReference type="RefSeq" id="YP_009951131.1">
    <property type="nucleotide sequence ID" value="NC_051598.1"/>
</dbReference>
<evidence type="ECO:0000256" key="1">
    <source>
        <dbReference type="SAM" id="Phobius"/>
    </source>
</evidence>
<reference evidence="2 3" key="1">
    <citation type="submission" date="2017-05" db="EMBL/GenBank/DDBJ databases">
        <authorList>
            <person name="Bazemore A."/>
            <person name="Burrell P."/>
            <person name="Elliott A."/>
            <person name="Findley P."/>
            <person name="Park P.J."/>
            <person name="Piasecki P."/>
            <person name="Ryoo H.S."/>
            <person name="Shields M."/>
            <person name="Washington J.M."/>
            <person name="Yun M."/>
            <person name="Stoner T.H."/>
            <person name="Garlena R.A."/>
            <person name="Russell D.A."/>
            <person name="Pope W.H."/>
            <person name="Jacobs-Sera D."/>
            <person name="Hatfull G.F."/>
        </authorList>
    </citation>
    <scope>NUCLEOTIDE SEQUENCE [LARGE SCALE GENOMIC DNA]</scope>
</reference>
<accession>A0A222ZQU3</accession>
<dbReference type="KEGG" id="vg:60322560"/>